<dbReference type="PANTHER" id="PTHR45749">
    <property type="match status" value="1"/>
</dbReference>
<evidence type="ECO:0000313" key="3">
    <source>
        <dbReference type="Proteomes" id="UP001152523"/>
    </source>
</evidence>
<evidence type="ECO:0000313" key="2">
    <source>
        <dbReference type="EMBL" id="CAH9071120.1"/>
    </source>
</evidence>
<organism evidence="2 3">
    <name type="scientific">Cuscuta epithymum</name>
    <dbReference type="NCBI Taxonomy" id="186058"/>
    <lineage>
        <taxon>Eukaryota</taxon>
        <taxon>Viridiplantae</taxon>
        <taxon>Streptophyta</taxon>
        <taxon>Embryophyta</taxon>
        <taxon>Tracheophyta</taxon>
        <taxon>Spermatophyta</taxon>
        <taxon>Magnoliopsida</taxon>
        <taxon>eudicotyledons</taxon>
        <taxon>Gunneridae</taxon>
        <taxon>Pentapetalae</taxon>
        <taxon>asterids</taxon>
        <taxon>lamiids</taxon>
        <taxon>Solanales</taxon>
        <taxon>Convolvulaceae</taxon>
        <taxon>Cuscuteae</taxon>
        <taxon>Cuscuta</taxon>
        <taxon>Cuscuta subgen. Cuscuta</taxon>
    </lineage>
</organism>
<accession>A0AAV0CBK7</accession>
<dbReference type="InterPro" id="IPR012337">
    <property type="entry name" value="RNaseH-like_sf"/>
</dbReference>
<proteinExistence type="predicted"/>
<sequence>MFASGVKSKIIKRIKEAKYFYVILDCTPDSSHQEQMTLILRCVDISSYPVKIEEFFLEFLVVNNTTGLGLFEVLQSVLKSLDLDIDNVRGQEYDNGSNMRGMHQGVHKRLLDINPRAFYTPCGSHNLNLTLCDIANCSRKARDFFGVVQRIYTLFANSTKRWQI</sequence>
<dbReference type="SUPFAM" id="SSF53098">
    <property type="entry name" value="Ribonuclease H-like"/>
    <property type="match status" value="1"/>
</dbReference>
<comment type="caution">
    <text evidence="2">The sequence shown here is derived from an EMBL/GenBank/DDBJ whole genome shotgun (WGS) entry which is preliminary data.</text>
</comment>
<dbReference type="InterPro" id="IPR025398">
    <property type="entry name" value="DUF4371"/>
</dbReference>
<keyword evidence="3" id="KW-1185">Reference proteome</keyword>
<dbReference type="AlphaFoldDB" id="A0AAV0CBK7"/>
<reference evidence="2" key="1">
    <citation type="submission" date="2022-07" db="EMBL/GenBank/DDBJ databases">
        <authorList>
            <person name="Macas J."/>
            <person name="Novak P."/>
            <person name="Neumann P."/>
        </authorList>
    </citation>
    <scope>NUCLEOTIDE SEQUENCE</scope>
</reference>
<name>A0AAV0CBK7_9ASTE</name>
<dbReference type="EMBL" id="CAMAPF010000018">
    <property type="protein sequence ID" value="CAH9071120.1"/>
    <property type="molecule type" value="Genomic_DNA"/>
</dbReference>
<protein>
    <recommendedName>
        <fullName evidence="1">DUF4371 domain-containing protein</fullName>
    </recommendedName>
</protein>
<dbReference type="PANTHER" id="PTHR45749:SF35">
    <property type="entry name" value="AC-LIKE TRANSPOSASE-RELATED"/>
    <property type="match status" value="1"/>
</dbReference>
<feature type="domain" description="DUF4371" evidence="1">
    <location>
        <begin position="2"/>
        <end position="105"/>
    </location>
</feature>
<dbReference type="Proteomes" id="UP001152523">
    <property type="component" value="Unassembled WGS sequence"/>
</dbReference>
<gene>
    <name evidence="2" type="ORF">CEPIT_LOCUS3728</name>
</gene>
<evidence type="ECO:0000259" key="1">
    <source>
        <dbReference type="Pfam" id="PF14291"/>
    </source>
</evidence>
<dbReference type="Pfam" id="PF14291">
    <property type="entry name" value="DUF4371"/>
    <property type="match status" value="1"/>
</dbReference>